<proteinExistence type="predicted"/>
<dbReference type="AlphaFoldDB" id="A0A1I8FIC7"/>
<dbReference type="WBParaSite" id="maker-unitig_34221-snap-gene-0.1-mRNA-1">
    <property type="protein sequence ID" value="maker-unitig_34221-snap-gene-0.1-mRNA-1"/>
    <property type="gene ID" value="maker-unitig_34221-snap-gene-0.1"/>
</dbReference>
<evidence type="ECO:0000313" key="1">
    <source>
        <dbReference type="Proteomes" id="UP000095280"/>
    </source>
</evidence>
<reference evidence="2" key="1">
    <citation type="submission" date="2016-11" db="UniProtKB">
        <authorList>
            <consortium name="WormBaseParasite"/>
        </authorList>
    </citation>
    <scope>IDENTIFICATION</scope>
</reference>
<name>A0A1I8FIC7_9PLAT</name>
<protein>
    <submittedName>
        <fullName evidence="2">DUF982 domain-containing protein</fullName>
    </submittedName>
</protein>
<organism evidence="1 2">
    <name type="scientific">Macrostomum lignano</name>
    <dbReference type="NCBI Taxonomy" id="282301"/>
    <lineage>
        <taxon>Eukaryota</taxon>
        <taxon>Metazoa</taxon>
        <taxon>Spiralia</taxon>
        <taxon>Lophotrochozoa</taxon>
        <taxon>Platyhelminthes</taxon>
        <taxon>Rhabditophora</taxon>
        <taxon>Macrostomorpha</taxon>
        <taxon>Macrostomida</taxon>
        <taxon>Macrostomidae</taxon>
        <taxon>Macrostomum</taxon>
    </lineage>
</organism>
<keyword evidence="1" id="KW-1185">Reference proteome</keyword>
<sequence>MQALRENFWAPLPWPGESQSDRALAFACCAKSFASQNPDFPTQRAIEFFVLCYA</sequence>
<accession>A0A1I8FIC7</accession>
<evidence type="ECO:0000313" key="2">
    <source>
        <dbReference type="WBParaSite" id="maker-unitig_34221-snap-gene-0.1-mRNA-1"/>
    </source>
</evidence>
<dbReference type="Proteomes" id="UP000095280">
    <property type="component" value="Unplaced"/>
</dbReference>